<comment type="similarity">
    <text evidence="2">Belongs to the MscS (TC 1.A.23) family.</text>
</comment>
<accession>M2SCL7</accession>
<dbReference type="RefSeq" id="WP_008601869.1">
    <property type="nucleotide sequence ID" value="NZ_AMRV01000004.1"/>
</dbReference>
<feature type="transmembrane region" description="Helical" evidence="8">
    <location>
        <begin position="208"/>
        <end position="226"/>
    </location>
</feature>
<dbReference type="InterPro" id="IPR010920">
    <property type="entry name" value="LSM_dom_sf"/>
</dbReference>
<dbReference type="Gene3D" id="2.30.30.60">
    <property type="match status" value="1"/>
</dbReference>
<dbReference type="GO" id="GO:0008381">
    <property type="term" value="F:mechanosensitive monoatomic ion channel activity"/>
    <property type="evidence" value="ECO:0007669"/>
    <property type="project" value="UniProtKB-ARBA"/>
</dbReference>
<evidence type="ECO:0000259" key="9">
    <source>
        <dbReference type="Pfam" id="PF00924"/>
    </source>
</evidence>
<dbReference type="GO" id="GO:0005886">
    <property type="term" value="C:plasma membrane"/>
    <property type="evidence" value="ECO:0007669"/>
    <property type="project" value="UniProtKB-SubCell"/>
</dbReference>
<dbReference type="InterPro" id="IPR011014">
    <property type="entry name" value="MscS_channel_TM-2"/>
</dbReference>
<feature type="region of interest" description="Disordered" evidence="7">
    <location>
        <begin position="423"/>
        <end position="443"/>
    </location>
</feature>
<evidence type="ECO:0000259" key="10">
    <source>
        <dbReference type="Pfam" id="PF21082"/>
    </source>
</evidence>
<evidence type="ECO:0000256" key="1">
    <source>
        <dbReference type="ARBA" id="ARBA00004651"/>
    </source>
</evidence>
<dbReference type="SUPFAM" id="SSF82861">
    <property type="entry name" value="Mechanosensitive channel protein MscS (YggB), transmembrane region"/>
    <property type="match status" value="1"/>
</dbReference>
<proteinExistence type="inferred from homology"/>
<dbReference type="EMBL" id="AMRV01000004">
    <property type="protein sequence ID" value="EMD83120.1"/>
    <property type="molecule type" value="Genomic_DNA"/>
</dbReference>
<dbReference type="SUPFAM" id="SSF50182">
    <property type="entry name" value="Sm-like ribonucleoproteins"/>
    <property type="match status" value="1"/>
</dbReference>
<dbReference type="SUPFAM" id="SSF82689">
    <property type="entry name" value="Mechanosensitive channel protein MscS (YggB), C-terminal domain"/>
    <property type="match status" value="1"/>
</dbReference>
<feature type="transmembrane region" description="Helical" evidence="8">
    <location>
        <begin position="233"/>
        <end position="251"/>
    </location>
</feature>
<feature type="transmembrane region" description="Helical" evidence="8">
    <location>
        <begin position="167"/>
        <end position="188"/>
    </location>
</feature>
<dbReference type="InterPro" id="IPR049278">
    <property type="entry name" value="MS_channel_C"/>
</dbReference>
<evidence type="ECO:0000256" key="5">
    <source>
        <dbReference type="ARBA" id="ARBA00022989"/>
    </source>
</evidence>
<dbReference type="InterPro" id="IPR011066">
    <property type="entry name" value="MscS_channel_C_sf"/>
</dbReference>
<sequence>MSVLSQMQVFAARQGLPIDTVVRQELLIVAMIVIAAAWFLGRLVQRYVGPRIRAVLSARGAAPFQQVADYAPRLCGILTSLTLLIGGRGLADYGFYGTVLIAIAIGIAVGRLVYVLCRLVGFGTALTFLFAIFTATASIASSLGGLEPLVTALDNAALRIGSRRISLLDVLNAILVILVLYTVSRFVVQLVGRQIGNSSRLDLSQRVLFQKLAGLGIVIIAFFLGLELLGIDFTALAVFSGAFGLALGFGMQKTFGNLLSGLILLIDRSIKPGDIIVVDQSFGWVNKIGVRAVSIITRDGIEYLIPNEVLMTERVENWSYSDRNVRIHIEVGVGYDCDLKRAQELMLQAAKETRRVLEDPAPNVWLKEFGEFRIEHDILCWIADAEAGVGNVKSAILNRIWVLFRENDITIPYPQRDVNVRSLPPGAAAMSDRPVSGPDGPSS</sequence>
<dbReference type="AlphaFoldDB" id="M2SCL7"/>
<reference evidence="11 12" key="1">
    <citation type="journal article" date="2013" name="Genome Announc.">
        <title>Draft Genome Sequence of Strain JLT2015T, Belonging to the Family Sphingomonadaceae of the Alphaproteobacteria.</title>
        <authorList>
            <person name="Tang K."/>
            <person name="Liu K."/>
            <person name="Li S."/>
            <person name="Jiao N."/>
        </authorList>
    </citation>
    <scope>NUCLEOTIDE SEQUENCE [LARGE SCALE GENOMIC DNA]</scope>
    <source>
        <strain evidence="11 12">JLT2015</strain>
    </source>
</reference>
<evidence type="ECO:0000313" key="11">
    <source>
        <dbReference type="EMBL" id="EMD83120.1"/>
    </source>
</evidence>
<feature type="transmembrane region" description="Helical" evidence="8">
    <location>
        <begin position="120"/>
        <end position="146"/>
    </location>
</feature>
<dbReference type="PATRIC" id="fig|1234595.3.peg.1721"/>
<dbReference type="PANTHER" id="PTHR30347">
    <property type="entry name" value="POTASSIUM CHANNEL RELATED"/>
    <property type="match status" value="1"/>
</dbReference>
<dbReference type="Pfam" id="PF00924">
    <property type="entry name" value="MS_channel_2nd"/>
    <property type="match status" value="1"/>
</dbReference>
<feature type="domain" description="Mechanosensitive ion channel MscS" evidence="9">
    <location>
        <begin position="254"/>
        <end position="319"/>
    </location>
</feature>
<gene>
    <name evidence="11" type="ORF">C725_1718</name>
</gene>
<feature type="transmembrane region" description="Helical" evidence="8">
    <location>
        <begin position="26"/>
        <end position="44"/>
    </location>
</feature>
<evidence type="ECO:0000256" key="2">
    <source>
        <dbReference type="ARBA" id="ARBA00008017"/>
    </source>
</evidence>
<keyword evidence="12" id="KW-1185">Reference proteome</keyword>
<dbReference type="Gene3D" id="3.30.70.100">
    <property type="match status" value="1"/>
</dbReference>
<dbReference type="Pfam" id="PF21082">
    <property type="entry name" value="MS_channel_3rd"/>
    <property type="match status" value="1"/>
</dbReference>
<keyword evidence="6 8" id="KW-0472">Membrane</keyword>
<keyword evidence="5 8" id="KW-1133">Transmembrane helix</keyword>
<comment type="caution">
    <text evidence="11">The sequence shown here is derived from an EMBL/GenBank/DDBJ whole genome shotgun (WGS) entry which is preliminary data.</text>
</comment>
<keyword evidence="3" id="KW-1003">Cell membrane</keyword>
<dbReference type="InterPro" id="IPR023408">
    <property type="entry name" value="MscS_beta-dom_sf"/>
</dbReference>
<dbReference type="PANTHER" id="PTHR30347:SF1">
    <property type="entry name" value="MECHANOSENSITIVE CHANNEL MSCK"/>
    <property type="match status" value="1"/>
</dbReference>
<dbReference type="Gene3D" id="1.10.287.1260">
    <property type="match status" value="1"/>
</dbReference>
<protein>
    <submittedName>
        <fullName evidence="11">Potassium efflux system KefA protein / Small-conductance mechanosensitive channel</fullName>
    </submittedName>
</protein>
<dbReference type="InterPro" id="IPR006685">
    <property type="entry name" value="MscS_channel_2nd"/>
</dbReference>
<evidence type="ECO:0000313" key="12">
    <source>
        <dbReference type="Proteomes" id="UP000011717"/>
    </source>
</evidence>
<feature type="domain" description="Mechanosensitive ion channel MscS C-terminal" evidence="10">
    <location>
        <begin position="329"/>
        <end position="411"/>
    </location>
</feature>
<feature type="transmembrane region" description="Helical" evidence="8">
    <location>
        <begin position="93"/>
        <end position="114"/>
    </location>
</feature>
<evidence type="ECO:0000256" key="8">
    <source>
        <dbReference type="SAM" id="Phobius"/>
    </source>
</evidence>
<evidence type="ECO:0000256" key="3">
    <source>
        <dbReference type="ARBA" id="ARBA00022475"/>
    </source>
</evidence>
<comment type="subcellular location">
    <subcellularLocation>
        <location evidence="1">Cell membrane</location>
        <topology evidence="1">Multi-pass membrane protein</topology>
    </subcellularLocation>
</comment>
<evidence type="ECO:0000256" key="4">
    <source>
        <dbReference type="ARBA" id="ARBA00022692"/>
    </source>
</evidence>
<organism evidence="11 12">
    <name type="scientific">Pacificimonas flava</name>
    <dbReference type="NCBI Taxonomy" id="1234595"/>
    <lineage>
        <taxon>Bacteria</taxon>
        <taxon>Pseudomonadati</taxon>
        <taxon>Pseudomonadota</taxon>
        <taxon>Alphaproteobacteria</taxon>
        <taxon>Sphingomonadales</taxon>
        <taxon>Sphingosinicellaceae</taxon>
        <taxon>Pacificimonas</taxon>
    </lineage>
</organism>
<dbReference type="InterPro" id="IPR052702">
    <property type="entry name" value="MscS-like_channel"/>
</dbReference>
<keyword evidence="4 8" id="KW-0812">Transmembrane</keyword>
<dbReference type="Proteomes" id="UP000011717">
    <property type="component" value="Unassembled WGS sequence"/>
</dbReference>
<name>M2SCL7_9SPHN</name>
<evidence type="ECO:0000256" key="7">
    <source>
        <dbReference type="SAM" id="MobiDB-lite"/>
    </source>
</evidence>
<evidence type="ECO:0000256" key="6">
    <source>
        <dbReference type="ARBA" id="ARBA00023136"/>
    </source>
</evidence>